<dbReference type="SUPFAM" id="SSF56801">
    <property type="entry name" value="Acetyl-CoA synthetase-like"/>
    <property type="match status" value="2"/>
</dbReference>
<dbReference type="EMBL" id="JBHSIS010000027">
    <property type="protein sequence ID" value="MFC4859233.1"/>
    <property type="molecule type" value="Genomic_DNA"/>
</dbReference>
<dbReference type="SUPFAM" id="SSF47336">
    <property type="entry name" value="ACP-like"/>
    <property type="match status" value="2"/>
</dbReference>
<evidence type="ECO:0000313" key="6">
    <source>
        <dbReference type="EMBL" id="MFC4859233.1"/>
    </source>
</evidence>
<dbReference type="InterPro" id="IPR010071">
    <property type="entry name" value="AA_adenyl_dom"/>
</dbReference>
<dbReference type="PROSITE" id="PS00455">
    <property type="entry name" value="AMP_BINDING"/>
    <property type="match status" value="2"/>
</dbReference>
<name>A0ABV9SFN1_9PSEU</name>
<dbReference type="PANTHER" id="PTHR45527">
    <property type="entry name" value="NONRIBOSOMAL PEPTIDE SYNTHETASE"/>
    <property type="match status" value="1"/>
</dbReference>
<dbReference type="NCBIfam" id="TIGR01733">
    <property type="entry name" value="AA-adenyl-dom"/>
    <property type="match status" value="1"/>
</dbReference>
<dbReference type="RefSeq" id="WP_378062168.1">
    <property type="nucleotide sequence ID" value="NZ_JBHSIS010000027.1"/>
</dbReference>
<keyword evidence="2" id="KW-0596">Phosphopantetheine</keyword>
<reference evidence="7" key="1">
    <citation type="journal article" date="2019" name="Int. J. Syst. Evol. Microbiol.">
        <title>The Global Catalogue of Microorganisms (GCM) 10K type strain sequencing project: providing services to taxonomists for standard genome sequencing and annotation.</title>
        <authorList>
            <consortium name="The Broad Institute Genomics Platform"/>
            <consortium name="The Broad Institute Genome Sequencing Center for Infectious Disease"/>
            <person name="Wu L."/>
            <person name="Ma J."/>
        </authorList>
    </citation>
    <scope>NUCLEOTIDE SEQUENCE [LARGE SCALE GENOMIC DNA]</scope>
    <source>
        <strain evidence="7">ZS-22-S1</strain>
    </source>
</reference>
<gene>
    <name evidence="6" type="ORF">ACFPCV_37545</name>
</gene>
<dbReference type="Gene3D" id="1.10.1200.10">
    <property type="entry name" value="ACP-like"/>
    <property type="match status" value="2"/>
</dbReference>
<evidence type="ECO:0000313" key="7">
    <source>
        <dbReference type="Proteomes" id="UP001595859"/>
    </source>
</evidence>
<dbReference type="Gene3D" id="3.30.300.30">
    <property type="match status" value="2"/>
</dbReference>
<proteinExistence type="predicted"/>
<evidence type="ECO:0000256" key="4">
    <source>
        <dbReference type="SAM" id="MobiDB-lite"/>
    </source>
</evidence>
<dbReference type="Gene3D" id="3.30.559.30">
    <property type="entry name" value="Nonribosomal peptide synthetase, condensation domain"/>
    <property type="match status" value="1"/>
</dbReference>
<organism evidence="6 7">
    <name type="scientific">Actinophytocola glycyrrhizae</name>
    <dbReference type="NCBI Taxonomy" id="2044873"/>
    <lineage>
        <taxon>Bacteria</taxon>
        <taxon>Bacillati</taxon>
        <taxon>Actinomycetota</taxon>
        <taxon>Actinomycetes</taxon>
        <taxon>Pseudonocardiales</taxon>
        <taxon>Pseudonocardiaceae</taxon>
    </lineage>
</organism>
<dbReference type="Gene3D" id="3.30.559.10">
    <property type="entry name" value="Chloramphenicol acetyltransferase-like domain"/>
    <property type="match status" value="1"/>
</dbReference>
<dbReference type="PROSITE" id="PS50075">
    <property type="entry name" value="CARRIER"/>
    <property type="match status" value="2"/>
</dbReference>
<accession>A0ABV9SFN1</accession>
<dbReference type="InterPro" id="IPR025110">
    <property type="entry name" value="AMP-bd_C"/>
</dbReference>
<dbReference type="InterPro" id="IPR020806">
    <property type="entry name" value="PKS_PP-bd"/>
</dbReference>
<protein>
    <submittedName>
        <fullName evidence="6">Amino acid adenylation domain-containing protein</fullName>
    </submittedName>
</protein>
<dbReference type="InterPro" id="IPR045851">
    <property type="entry name" value="AMP-bd_C_sf"/>
</dbReference>
<dbReference type="Pfam" id="PF13193">
    <property type="entry name" value="AMP-binding_C"/>
    <property type="match status" value="1"/>
</dbReference>
<feature type="region of interest" description="Disordered" evidence="4">
    <location>
        <begin position="1711"/>
        <end position="1732"/>
    </location>
</feature>
<dbReference type="InterPro" id="IPR042099">
    <property type="entry name" value="ANL_N_sf"/>
</dbReference>
<dbReference type="InterPro" id="IPR000873">
    <property type="entry name" value="AMP-dep_synth/lig_dom"/>
</dbReference>
<feature type="domain" description="Carrier" evidence="5">
    <location>
        <begin position="713"/>
        <end position="787"/>
    </location>
</feature>
<dbReference type="InterPro" id="IPR023213">
    <property type="entry name" value="CAT-like_dom_sf"/>
</dbReference>
<keyword evidence="7" id="KW-1185">Reference proteome</keyword>
<comment type="caution">
    <text evidence="6">The sequence shown here is derived from an EMBL/GenBank/DDBJ whole genome shotgun (WGS) entry which is preliminary data.</text>
</comment>
<feature type="domain" description="Carrier" evidence="5">
    <location>
        <begin position="1730"/>
        <end position="1805"/>
    </location>
</feature>
<sequence length="1819" mass="196243">MSEDVSRSTAQTEEEVVSSFPLRRRVEFPSFRRATVTSEVNAVGAVDLVGAVALVLSRHNDSGPVRIGVATVPHDRTLPVTLLPDPYATVEDFRKWTAVLLDQAGVPEPAVVVVGEFGGGAGVQPIECRFVLGHGQVRLDYSTDFYDQPTAARLLDQVVLAAGHLHRDAVVLVRDLNILSEKERRRMLARDRRPRLRDLPDPSDMIRRAAQSDPDRIALVDAAGELTYRELMREIDSTVASMIGAGVGADDVVTVPVAPDRWTVVAMLAALGSGVCYVPIDDRLPALRRRAIIDQVRPSADLVRQGSRVIAHAMAATATGPADIPGLNGSGLDRACYVLFTSGSSGNPKGVAVSRRGLSSLLAATETVIDRTEHEVWISIHSFAFDASVWEIYGCLCYAGTLVIASEEERRDPAQQVALMGRHRVTSLTISPTAFEGFGRAVADRPAVVPRLNRIILCAEPLSVPSVENWFERWGAEQPTLLNMYGITECTVHSTVERLRPMTSEHRIRIGAGLPDTPIFVVDDRLRPVPDGVPGELLVGGDGVALGYVGPDRATLEKRFVPDQFGTNPAGRLYRSGDMARRLGDGTLEYLGRRDRQLKVRGHRIEAADVEAAALRCPGVDAARVWVRQRDDGTARTGPDNSAMLCLCVRASAGRVDPSSVTKYLTTLLPEYMLPAIVVVVDAFPATVNGKLDTNALLHLHQREITRVAATTEPVSDTCWEIVRAMATVLAVDGLAPDANFFRVGGDSISAVRLVGALRDDGIELTLADVYRHRTASALADVASMRTTTPHPAPEPAWLPATPLQQAMIYHNLLDGPAYYHDLLHYRVDAVLDESLRAALDVVTARHPALRSAFEPAPGGGLEQRIADTAQLELTFHDARTGSSDADGLEQRLREWGERERARGFDVAVAGLARVAVHRVDRDASVLSVSVHHAILDGWSASLFVTELLTTWADRRSVPWPALRDDMVLREYQRLVDQAARDPGTRTFWTQRLAELGRPVMPDLTGPGGRSRVLGVPLSRSICAALERCAKELGVPTRSVFTAVHHAAARAAVPGTPISGLVVGGRPEVPGGTEALGLFLNTLPARLDLDGLTWREAIQRTFDDETVTAPFRRFPISELHALAGGHIVDIAFNYTHFRSYTELESIGVSVQSAWYEEQTEFPLLVTVNREVGHGAAELVLVARAGVEDGLEHRYAHAFTALCGSLCASADARVDVQAVRTAPAPVAVTELSGARRSVDWDALLAAIRDHVERDPDRAAVLEGADCRTYAQLWNEATELAARLADVGVGRGTRVVVECHRGIGMVTVALATWLRGASIVPVDADLPSRRRNLLSELAAPTAHVAVNGTDVTVTPARIAKRGSTPGAADRLDPHGEAYLLFTSGTTGVPKGVAMPFEAVANLVAWQVRRFGPDGSGRTALFAAVGFDVSLQEFLSCLVSGGCLVVVPSEVKVDPQATLRLLRMRSVDVLFTPPLILRQLARASRELGEIPALRWIIAAGERLLVDDTLRAFGSAAGFRLVNQYGPTETHVVTEADLGDDPHRWPDTPGIGLPIDNVTVRVVSTSRSADTAGELLVFGPAVALGYLDPGSTQVTTSDGFTAADGIRTYRTGDLARLHVDGIEFHGRGDAQIKVRGFRVDMVEIERAVRALDAVADCVVHAAEGDQGIQLRAVVQPRAGALLAEQVVRAHLANHLPAYAIPAIVEIVPAIAADRRGKASSPGNSVRPVRSRSAAGRSPLERTVLQAWSEVLGRRQTAVDMTFFAAGGSSLLLLDLFLKLRGSIAVPFDLRHLLQYPTVSSFTGFVRSLNRPGGTAVDIDRSAH</sequence>
<evidence type="ECO:0000256" key="3">
    <source>
        <dbReference type="ARBA" id="ARBA00022553"/>
    </source>
</evidence>
<dbReference type="InterPro" id="IPR001242">
    <property type="entry name" value="Condensation_dom"/>
</dbReference>
<evidence type="ECO:0000256" key="1">
    <source>
        <dbReference type="ARBA" id="ARBA00001957"/>
    </source>
</evidence>
<dbReference type="PROSITE" id="PS00012">
    <property type="entry name" value="PHOSPHOPANTETHEINE"/>
    <property type="match status" value="1"/>
</dbReference>
<comment type="cofactor">
    <cofactor evidence="1">
        <name>pantetheine 4'-phosphate</name>
        <dbReference type="ChEBI" id="CHEBI:47942"/>
    </cofactor>
</comment>
<dbReference type="Gene3D" id="3.40.50.12780">
    <property type="entry name" value="N-terminal domain of ligase-like"/>
    <property type="match status" value="2"/>
</dbReference>
<dbReference type="Pfam" id="PF00550">
    <property type="entry name" value="PP-binding"/>
    <property type="match status" value="2"/>
</dbReference>
<dbReference type="CDD" id="cd05930">
    <property type="entry name" value="A_NRPS"/>
    <property type="match status" value="1"/>
</dbReference>
<dbReference type="InterPro" id="IPR006162">
    <property type="entry name" value="Ppantetheine_attach_site"/>
</dbReference>
<keyword evidence="3" id="KW-0597">Phosphoprotein</keyword>
<dbReference type="PANTHER" id="PTHR45527:SF1">
    <property type="entry name" value="FATTY ACID SYNTHASE"/>
    <property type="match status" value="1"/>
</dbReference>
<evidence type="ECO:0000256" key="2">
    <source>
        <dbReference type="ARBA" id="ARBA00022450"/>
    </source>
</evidence>
<dbReference type="Proteomes" id="UP001595859">
    <property type="component" value="Unassembled WGS sequence"/>
</dbReference>
<evidence type="ECO:0000259" key="5">
    <source>
        <dbReference type="PROSITE" id="PS50075"/>
    </source>
</evidence>
<dbReference type="Pfam" id="PF00501">
    <property type="entry name" value="AMP-binding"/>
    <property type="match status" value="2"/>
</dbReference>
<dbReference type="SMART" id="SM00823">
    <property type="entry name" value="PKS_PP"/>
    <property type="match status" value="1"/>
</dbReference>
<dbReference type="Pfam" id="PF00668">
    <property type="entry name" value="Condensation"/>
    <property type="match status" value="1"/>
</dbReference>
<dbReference type="InterPro" id="IPR009081">
    <property type="entry name" value="PP-bd_ACP"/>
</dbReference>
<dbReference type="SUPFAM" id="SSF52777">
    <property type="entry name" value="CoA-dependent acyltransferases"/>
    <property type="match status" value="2"/>
</dbReference>
<dbReference type="InterPro" id="IPR036736">
    <property type="entry name" value="ACP-like_sf"/>
</dbReference>
<dbReference type="InterPro" id="IPR020845">
    <property type="entry name" value="AMP-binding_CS"/>
</dbReference>